<dbReference type="AlphaFoldDB" id="A0A852R2A1"/>
<keyword evidence="4" id="KW-1185">Reference proteome</keyword>
<proteinExistence type="predicted"/>
<evidence type="ECO:0008006" key="5">
    <source>
        <dbReference type="Google" id="ProtNLM"/>
    </source>
</evidence>
<dbReference type="RefSeq" id="WP_185986868.1">
    <property type="nucleotide sequence ID" value="NZ_BAAALZ010000001.1"/>
</dbReference>
<gene>
    <name evidence="3" type="ORF">BJ960_001560</name>
</gene>
<organism evidence="3 4">
    <name type="scientific">Leucobacter aridicollis</name>
    <dbReference type="NCBI Taxonomy" id="283878"/>
    <lineage>
        <taxon>Bacteria</taxon>
        <taxon>Bacillati</taxon>
        <taxon>Actinomycetota</taxon>
        <taxon>Actinomycetes</taxon>
        <taxon>Micrococcales</taxon>
        <taxon>Microbacteriaceae</taxon>
        <taxon>Leucobacter</taxon>
    </lineage>
</organism>
<feature type="signal peptide" evidence="2">
    <location>
        <begin position="1"/>
        <end position="22"/>
    </location>
</feature>
<feature type="region of interest" description="Disordered" evidence="1">
    <location>
        <begin position="26"/>
        <end position="56"/>
    </location>
</feature>
<dbReference type="EMBL" id="JACCBD010000001">
    <property type="protein sequence ID" value="NYD26757.1"/>
    <property type="molecule type" value="Genomic_DNA"/>
</dbReference>
<keyword evidence="2" id="KW-0732">Signal</keyword>
<evidence type="ECO:0000313" key="3">
    <source>
        <dbReference type="EMBL" id="NYD26757.1"/>
    </source>
</evidence>
<evidence type="ECO:0000313" key="4">
    <source>
        <dbReference type="Proteomes" id="UP000586095"/>
    </source>
</evidence>
<dbReference type="PROSITE" id="PS51257">
    <property type="entry name" value="PROKAR_LIPOPROTEIN"/>
    <property type="match status" value="1"/>
</dbReference>
<comment type="caution">
    <text evidence="3">The sequence shown here is derived from an EMBL/GenBank/DDBJ whole genome shotgun (WGS) entry which is preliminary data.</text>
</comment>
<feature type="compositionally biased region" description="Basic and acidic residues" evidence="1">
    <location>
        <begin position="34"/>
        <end position="44"/>
    </location>
</feature>
<protein>
    <recommendedName>
        <fullName evidence="5">Lipoprotein</fullName>
    </recommendedName>
</protein>
<dbReference type="Proteomes" id="UP000586095">
    <property type="component" value="Unassembled WGS sequence"/>
</dbReference>
<reference evidence="3 4" key="1">
    <citation type="submission" date="2020-07" db="EMBL/GenBank/DDBJ databases">
        <title>Sequencing the genomes of 1000 actinobacteria strains.</title>
        <authorList>
            <person name="Klenk H.-P."/>
        </authorList>
    </citation>
    <scope>NUCLEOTIDE SEQUENCE [LARGE SCALE GENOMIC DNA]</scope>
    <source>
        <strain evidence="3 4">DSM 17380</strain>
    </source>
</reference>
<feature type="chain" id="PRO_5038438529" description="Lipoprotein" evidence="2">
    <location>
        <begin position="23"/>
        <end position="163"/>
    </location>
</feature>
<evidence type="ECO:0000256" key="2">
    <source>
        <dbReference type="SAM" id="SignalP"/>
    </source>
</evidence>
<accession>A0A852R2A1</accession>
<name>A0A852R2A1_9MICO</name>
<evidence type="ECO:0000256" key="1">
    <source>
        <dbReference type="SAM" id="MobiDB-lite"/>
    </source>
</evidence>
<sequence>MTTTPRLAAGAIALGLAATLLAGCAPEPDTVSPDGRDLTEKVEPEGGSWAEPNPEEAYEKSAELPDDFPADFVVPEGAVVDDAGSRGFGSWYVVLRAPDQDTANTLWDAVVTGSGFAASDEAETGDGGRTATLVSPALEVTAVTMAGDDGAVLLSYDIAQVVG</sequence>